<protein>
    <recommendedName>
        <fullName evidence="4">Histidine utilization repressor</fullName>
    </recommendedName>
</protein>
<dbReference type="RefSeq" id="WP_119541532.1">
    <property type="nucleotide sequence ID" value="NZ_QYRN01000013.1"/>
</dbReference>
<keyword evidence="3" id="KW-0804">Transcription</keyword>
<dbReference type="CDD" id="cd07377">
    <property type="entry name" value="WHTH_GntR"/>
    <property type="match status" value="1"/>
</dbReference>
<name>A0A3A1WHU7_9HYPH</name>
<dbReference type="InterPro" id="IPR000524">
    <property type="entry name" value="Tscrpt_reg_HTH_GntR"/>
</dbReference>
<evidence type="ECO:0000256" key="3">
    <source>
        <dbReference type="ARBA" id="ARBA00023163"/>
    </source>
</evidence>
<dbReference type="SMART" id="SM00866">
    <property type="entry name" value="UTRA"/>
    <property type="match status" value="1"/>
</dbReference>
<evidence type="ECO:0000256" key="2">
    <source>
        <dbReference type="ARBA" id="ARBA00023125"/>
    </source>
</evidence>
<dbReference type="SMART" id="SM00345">
    <property type="entry name" value="HTH_GNTR"/>
    <property type="match status" value="1"/>
</dbReference>
<organism evidence="6 7">
    <name type="scientific">Aureimonas flava</name>
    <dbReference type="NCBI Taxonomy" id="2320271"/>
    <lineage>
        <taxon>Bacteria</taxon>
        <taxon>Pseudomonadati</taxon>
        <taxon>Pseudomonadota</taxon>
        <taxon>Alphaproteobacteria</taxon>
        <taxon>Hyphomicrobiales</taxon>
        <taxon>Aurantimonadaceae</taxon>
        <taxon>Aureimonas</taxon>
    </lineage>
</organism>
<evidence type="ECO:0000256" key="4">
    <source>
        <dbReference type="NCBIfam" id="TIGR02018"/>
    </source>
</evidence>
<dbReference type="AlphaFoldDB" id="A0A3A1WHU7"/>
<keyword evidence="1" id="KW-0805">Transcription regulation</keyword>
<dbReference type="PANTHER" id="PTHR44846">
    <property type="entry name" value="MANNOSYL-D-GLYCERATE TRANSPORT/METABOLISM SYSTEM REPRESSOR MNGR-RELATED"/>
    <property type="match status" value="1"/>
</dbReference>
<dbReference type="Pfam" id="PF00392">
    <property type="entry name" value="GntR"/>
    <property type="match status" value="1"/>
</dbReference>
<comment type="caution">
    <text evidence="6">The sequence shown here is derived from an EMBL/GenBank/DDBJ whole genome shotgun (WGS) entry which is preliminary data.</text>
</comment>
<proteinExistence type="predicted"/>
<dbReference type="GO" id="GO:0045892">
    <property type="term" value="P:negative regulation of DNA-templated transcription"/>
    <property type="evidence" value="ECO:0007669"/>
    <property type="project" value="UniProtKB-UniRule"/>
</dbReference>
<dbReference type="Pfam" id="PF07702">
    <property type="entry name" value="UTRA"/>
    <property type="match status" value="1"/>
</dbReference>
<keyword evidence="2" id="KW-0238">DNA-binding</keyword>
<evidence type="ECO:0000256" key="1">
    <source>
        <dbReference type="ARBA" id="ARBA00023015"/>
    </source>
</evidence>
<dbReference type="SUPFAM" id="SSF64288">
    <property type="entry name" value="Chorismate lyase-like"/>
    <property type="match status" value="1"/>
</dbReference>
<gene>
    <name evidence="6" type="primary">hutC</name>
    <name evidence="6" type="ORF">D3218_18360</name>
</gene>
<dbReference type="Gene3D" id="3.40.1410.10">
    <property type="entry name" value="Chorismate lyase-like"/>
    <property type="match status" value="1"/>
</dbReference>
<dbReference type="PROSITE" id="PS50949">
    <property type="entry name" value="HTH_GNTR"/>
    <property type="match status" value="1"/>
</dbReference>
<dbReference type="InterPro" id="IPR050679">
    <property type="entry name" value="Bact_HTH_transcr_reg"/>
</dbReference>
<dbReference type="EMBL" id="QYRN01000013">
    <property type="protein sequence ID" value="RIX97754.1"/>
    <property type="molecule type" value="Genomic_DNA"/>
</dbReference>
<evidence type="ECO:0000313" key="7">
    <source>
        <dbReference type="Proteomes" id="UP000265750"/>
    </source>
</evidence>
<dbReference type="InterPro" id="IPR036390">
    <property type="entry name" value="WH_DNA-bd_sf"/>
</dbReference>
<dbReference type="InterPro" id="IPR036388">
    <property type="entry name" value="WH-like_DNA-bd_sf"/>
</dbReference>
<dbReference type="Proteomes" id="UP000265750">
    <property type="component" value="Unassembled WGS sequence"/>
</dbReference>
<evidence type="ECO:0000259" key="5">
    <source>
        <dbReference type="PROSITE" id="PS50949"/>
    </source>
</evidence>
<keyword evidence="7" id="KW-1185">Reference proteome</keyword>
<dbReference type="PANTHER" id="PTHR44846:SF16">
    <property type="entry name" value="TRANSCRIPTIONAL REGULATOR PHNF-RELATED"/>
    <property type="match status" value="1"/>
</dbReference>
<accession>A0A3A1WHU7</accession>
<dbReference type="NCBIfam" id="TIGR02018">
    <property type="entry name" value="his_ut_repres"/>
    <property type="match status" value="1"/>
</dbReference>
<feature type="domain" description="HTH gntR-type" evidence="5">
    <location>
        <begin position="19"/>
        <end position="87"/>
    </location>
</feature>
<dbReference type="InterPro" id="IPR010248">
    <property type="entry name" value="His_ut_repres"/>
</dbReference>
<sequence length="247" mass="27589">MSLLEDFGGAADAPVADETPLYARLKHYIRSRVESGEWPPEHRVPSENEFVEHLGISRMTANRALRELAAEGIVTRVRGKGSFVSSRKRSSAFQSVPNIADEITLRGRQHHAEVIVHQHEICGPDLAEALDGAIGASVFHSVIVHKEDDLPIQIEDRFVNPDRARAYLEQDFLAVTPNSYLSAVAPIVRSEQFIEAVTAQPWECRLLGIGRSEPCLLVRRRTWSREGVVSAVRLVYPGSRYRLESTS</sequence>
<dbReference type="SUPFAM" id="SSF46785">
    <property type="entry name" value="Winged helix' DNA-binding domain"/>
    <property type="match status" value="1"/>
</dbReference>
<reference evidence="7" key="1">
    <citation type="submission" date="2018-09" db="EMBL/GenBank/DDBJ databases">
        <authorList>
            <person name="Tuo L."/>
        </authorList>
    </citation>
    <scope>NUCLEOTIDE SEQUENCE [LARGE SCALE GENOMIC DNA]</scope>
    <source>
        <strain evidence="7">M2BS4Y-1</strain>
    </source>
</reference>
<evidence type="ECO:0000313" key="6">
    <source>
        <dbReference type="EMBL" id="RIX97754.1"/>
    </source>
</evidence>
<dbReference type="GO" id="GO:0003700">
    <property type="term" value="F:DNA-binding transcription factor activity"/>
    <property type="evidence" value="ECO:0007669"/>
    <property type="project" value="UniProtKB-UniRule"/>
</dbReference>
<dbReference type="Gene3D" id="1.10.10.10">
    <property type="entry name" value="Winged helix-like DNA-binding domain superfamily/Winged helix DNA-binding domain"/>
    <property type="match status" value="1"/>
</dbReference>
<dbReference type="InterPro" id="IPR011663">
    <property type="entry name" value="UTRA"/>
</dbReference>
<dbReference type="OrthoDB" id="9808698at2"/>
<dbReference type="GO" id="GO:0003677">
    <property type="term" value="F:DNA binding"/>
    <property type="evidence" value="ECO:0007669"/>
    <property type="project" value="UniProtKB-UniRule"/>
</dbReference>
<dbReference type="PRINTS" id="PR00035">
    <property type="entry name" value="HTHGNTR"/>
</dbReference>
<dbReference type="InterPro" id="IPR028978">
    <property type="entry name" value="Chorismate_lyase_/UTRA_dom_sf"/>
</dbReference>
<dbReference type="FunFam" id="1.10.10.10:FF:000079">
    <property type="entry name" value="GntR family transcriptional regulator"/>
    <property type="match status" value="1"/>
</dbReference>
<dbReference type="GO" id="GO:0006547">
    <property type="term" value="P:L-histidine metabolic process"/>
    <property type="evidence" value="ECO:0007669"/>
    <property type="project" value="UniProtKB-UniRule"/>
</dbReference>